<feature type="region of interest" description="Disordered" evidence="2">
    <location>
        <begin position="103"/>
        <end position="135"/>
    </location>
</feature>
<dbReference type="Proteomes" id="UP000198846">
    <property type="component" value="Unassembled WGS sequence"/>
</dbReference>
<dbReference type="InterPro" id="IPR000352">
    <property type="entry name" value="Pep_chain_release_fac_I"/>
</dbReference>
<reference evidence="4 5" key="1">
    <citation type="submission" date="2016-10" db="EMBL/GenBank/DDBJ databases">
        <authorList>
            <person name="de Groot N.N."/>
        </authorList>
    </citation>
    <scope>NUCLEOTIDE SEQUENCE [LARGE SCALE GENOMIC DNA]</scope>
    <source>
        <strain evidence="4 5">DSM 23842</strain>
    </source>
</reference>
<dbReference type="PANTHER" id="PTHR47814">
    <property type="entry name" value="PEPTIDYL-TRNA HYDROLASE ARFB"/>
    <property type="match status" value="1"/>
</dbReference>
<accession>A0A1H4BFI6</accession>
<organism evidence="4 5">
    <name type="scientific">Bizionia paragorgiae</name>
    <dbReference type="NCBI Taxonomy" id="283786"/>
    <lineage>
        <taxon>Bacteria</taxon>
        <taxon>Pseudomonadati</taxon>
        <taxon>Bacteroidota</taxon>
        <taxon>Flavobacteriia</taxon>
        <taxon>Flavobacteriales</taxon>
        <taxon>Flavobacteriaceae</taxon>
        <taxon>Bizionia</taxon>
    </lineage>
</organism>
<dbReference type="STRING" id="283786.SAMN04487990_11465"/>
<comment type="similarity">
    <text evidence="1">Belongs to the prokaryotic/mitochondrial release factor family.</text>
</comment>
<sequence>MFDADAFIKECQFKAIRSSGSGGQHVNKTASKVELSFNVADSQVFRDRQKERLLLRLSKRLTKDNVLMLQCEDTRSQHKNKELVIKRALEIIKDALVVRKKRIPTKTPKSVINKRLQNKSRRSAVKSNRKKPDLD</sequence>
<dbReference type="SUPFAM" id="SSF75620">
    <property type="entry name" value="Release factor"/>
    <property type="match status" value="1"/>
</dbReference>
<feature type="domain" description="Prokaryotic-type class I peptide chain release factors" evidence="3">
    <location>
        <begin position="17"/>
        <end position="33"/>
    </location>
</feature>
<dbReference type="InterPro" id="IPR045853">
    <property type="entry name" value="Pep_chain_release_fac_I_sf"/>
</dbReference>
<dbReference type="Pfam" id="PF00472">
    <property type="entry name" value="RF-1"/>
    <property type="match status" value="1"/>
</dbReference>
<dbReference type="AlphaFoldDB" id="A0A1H4BFI6"/>
<evidence type="ECO:0000256" key="2">
    <source>
        <dbReference type="SAM" id="MobiDB-lite"/>
    </source>
</evidence>
<dbReference type="PANTHER" id="PTHR47814:SF1">
    <property type="entry name" value="PEPTIDYL-TRNA HYDROLASE ARFB"/>
    <property type="match status" value="1"/>
</dbReference>
<dbReference type="GO" id="GO:0072344">
    <property type="term" value="P:rescue of stalled ribosome"/>
    <property type="evidence" value="ECO:0007669"/>
    <property type="project" value="TreeGrafter"/>
</dbReference>
<evidence type="ECO:0000256" key="1">
    <source>
        <dbReference type="ARBA" id="ARBA00010835"/>
    </source>
</evidence>
<dbReference type="GO" id="GO:0003747">
    <property type="term" value="F:translation release factor activity"/>
    <property type="evidence" value="ECO:0007669"/>
    <property type="project" value="InterPro"/>
</dbReference>
<evidence type="ECO:0000259" key="3">
    <source>
        <dbReference type="PROSITE" id="PS00745"/>
    </source>
</evidence>
<evidence type="ECO:0000313" key="5">
    <source>
        <dbReference type="Proteomes" id="UP000198846"/>
    </source>
</evidence>
<gene>
    <name evidence="4" type="ORF">SAMN04487990_11465</name>
</gene>
<protein>
    <submittedName>
        <fullName evidence="4">Ribosome-associated protein</fullName>
    </submittedName>
</protein>
<evidence type="ECO:0000313" key="4">
    <source>
        <dbReference type="EMBL" id="SEA46890.1"/>
    </source>
</evidence>
<dbReference type="PROSITE" id="PS00745">
    <property type="entry name" value="RF_PROK_I"/>
    <property type="match status" value="1"/>
</dbReference>
<dbReference type="GO" id="GO:0043022">
    <property type="term" value="F:ribosome binding"/>
    <property type="evidence" value="ECO:0007669"/>
    <property type="project" value="TreeGrafter"/>
</dbReference>
<feature type="compositionally biased region" description="Basic residues" evidence="2">
    <location>
        <begin position="116"/>
        <end position="129"/>
    </location>
</feature>
<dbReference type="NCBIfam" id="NF006718">
    <property type="entry name" value="PRK09256.1"/>
    <property type="match status" value="1"/>
</dbReference>
<dbReference type="OrthoDB" id="9815709at2"/>
<keyword evidence="5" id="KW-1185">Reference proteome</keyword>
<name>A0A1H4BFI6_BIZPA</name>
<dbReference type="EMBL" id="FNQK01000014">
    <property type="protein sequence ID" value="SEA46890.1"/>
    <property type="molecule type" value="Genomic_DNA"/>
</dbReference>
<proteinExistence type="inferred from homology"/>
<dbReference type="Gene3D" id="3.30.160.20">
    <property type="match status" value="1"/>
</dbReference>
<dbReference type="RefSeq" id="WP_092135195.1">
    <property type="nucleotide sequence ID" value="NZ_FNQK01000014.1"/>
</dbReference>
<dbReference type="GO" id="GO:0004045">
    <property type="term" value="F:peptidyl-tRNA hydrolase activity"/>
    <property type="evidence" value="ECO:0007669"/>
    <property type="project" value="TreeGrafter"/>
</dbReference>